<dbReference type="EMBL" id="VLKW01000005">
    <property type="protein sequence ID" value="TWI46575.1"/>
    <property type="molecule type" value="Genomic_DNA"/>
</dbReference>
<gene>
    <name evidence="1" type="ORF">IP92_02934</name>
</gene>
<dbReference type="RefSeq" id="WP_260071178.1">
    <property type="nucleotide sequence ID" value="NZ_CP046904.1"/>
</dbReference>
<reference evidence="1 2" key="1">
    <citation type="journal article" date="2015" name="Stand. Genomic Sci.">
        <title>Genomic Encyclopedia of Bacterial and Archaeal Type Strains, Phase III: the genomes of soil and plant-associated and newly described type strains.</title>
        <authorList>
            <person name="Whitman W.B."/>
            <person name="Woyke T."/>
            <person name="Klenk H.P."/>
            <person name="Zhou Y."/>
            <person name="Lilburn T.G."/>
            <person name="Beck B.J."/>
            <person name="De Vos P."/>
            <person name="Vandamme P."/>
            <person name="Eisen J.A."/>
            <person name="Garrity G."/>
            <person name="Hugenholtz P."/>
            <person name="Kyrpides N.C."/>
        </authorList>
    </citation>
    <scope>NUCLEOTIDE SEQUENCE [LARGE SCALE GENOMIC DNA]</scope>
    <source>
        <strain evidence="1 2">CGMCC 1.10685</strain>
    </source>
</reference>
<organism evidence="1 2">
    <name type="scientific">Pseudoduganella flava</name>
    <dbReference type="NCBI Taxonomy" id="871742"/>
    <lineage>
        <taxon>Bacteria</taxon>
        <taxon>Pseudomonadati</taxon>
        <taxon>Pseudomonadota</taxon>
        <taxon>Betaproteobacteria</taxon>
        <taxon>Burkholderiales</taxon>
        <taxon>Oxalobacteraceae</taxon>
        <taxon>Telluria group</taxon>
        <taxon>Pseudoduganella</taxon>
    </lineage>
</organism>
<dbReference type="AlphaFoldDB" id="A0A562PQ43"/>
<dbReference type="Proteomes" id="UP000315112">
    <property type="component" value="Unassembled WGS sequence"/>
</dbReference>
<accession>A0A562PQ43</accession>
<proteinExistence type="predicted"/>
<evidence type="ECO:0000313" key="1">
    <source>
        <dbReference type="EMBL" id="TWI46575.1"/>
    </source>
</evidence>
<protein>
    <submittedName>
        <fullName evidence="1">Uncharacterized protein</fullName>
    </submittedName>
</protein>
<comment type="caution">
    <text evidence="1">The sequence shown here is derived from an EMBL/GenBank/DDBJ whole genome shotgun (WGS) entry which is preliminary data.</text>
</comment>
<sequence>MKYLPSLDKISQEVLATACAVILVAYVVAKVPALKRLVKDYEL</sequence>
<name>A0A562PQ43_9BURK</name>
<evidence type="ECO:0000313" key="2">
    <source>
        <dbReference type="Proteomes" id="UP000315112"/>
    </source>
</evidence>